<dbReference type="GO" id="GO:0030497">
    <property type="term" value="P:fatty acid elongation"/>
    <property type="evidence" value="ECO:0007669"/>
    <property type="project" value="TreeGrafter"/>
</dbReference>
<proteinExistence type="inferred from homology"/>
<dbReference type="PANTHER" id="PTHR42760">
    <property type="entry name" value="SHORT-CHAIN DEHYDROGENASES/REDUCTASES FAMILY MEMBER"/>
    <property type="match status" value="1"/>
</dbReference>
<reference evidence="6" key="1">
    <citation type="submission" date="2016-01" db="EMBL/GenBank/DDBJ databases">
        <title>Whole genome sequencing of Bhargavaea cecembensis T14.</title>
        <authorList>
            <person name="Hong K.W."/>
        </authorList>
    </citation>
    <scope>NUCLEOTIDE SEQUENCE [LARGE SCALE GENOMIC DNA]</scope>
    <source>
        <strain evidence="6">M19</strain>
    </source>
</reference>
<dbReference type="Proteomes" id="UP000076510">
    <property type="component" value="Unassembled WGS sequence"/>
</dbReference>
<organism evidence="5 6">
    <name type="scientific">Rossellomorea marisflavi</name>
    <dbReference type="NCBI Taxonomy" id="189381"/>
    <lineage>
        <taxon>Bacteria</taxon>
        <taxon>Bacillati</taxon>
        <taxon>Bacillota</taxon>
        <taxon>Bacilli</taxon>
        <taxon>Bacillales</taxon>
        <taxon>Bacillaceae</taxon>
        <taxon>Rossellomorea</taxon>
    </lineage>
</organism>
<keyword evidence="2" id="KW-0521">NADP</keyword>
<evidence type="ECO:0000313" key="5">
    <source>
        <dbReference type="EMBL" id="KZE45352.1"/>
    </source>
</evidence>
<evidence type="ECO:0000256" key="2">
    <source>
        <dbReference type="ARBA" id="ARBA00022857"/>
    </source>
</evidence>
<feature type="domain" description="Ketoreductase" evidence="4">
    <location>
        <begin position="6"/>
        <end position="182"/>
    </location>
</feature>
<evidence type="ECO:0000313" key="6">
    <source>
        <dbReference type="Proteomes" id="UP000076510"/>
    </source>
</evidence>
<keyword evidence="3" id="KW-0560">Oxidoreductase</keyword>
<dbReference type="InterPro" id="IPR036291">
    <property type="entry name" value="NAD(P)-bd_dom_sf"/>
</dbReference>
<dbReference type="EMBL" id="LQQY01000034">
    <property type="protein sequence ID" value="KZE45352.1"/>
    <property type="molecule type" value="Genomic_DNA"/>
</dbReference>
<dbReference type="OrthoDB" id="9803333at2"/>
<dbReference type="SMART" id="SM00822">
    <property type="entry name" value="PKS_KR"/>
    <property type="match status" value="1"/>
</dbReference>
<evidence type="ECO:0000256" key="3">
    <source>
        <dbReference type="ARBA" id="ARBA00023002"/>
    </source>
</evidence>
<dbReference type="GO" id="GO:0016616">
    <property type="term" value="F:oxidoreductase activity, acting on the CH-OH group of donors, NAD or NADP as acceptor"/>
    <property type="evidence" value="ECO:0007669"/>
    <property type="project" value="TreeGrafter"/>
</dbReference>
<dbReference type="PROSITE" id="PS00061">
    <property type="entry name" value="ADH_SHORT"/>
    <property type="match status" value="1"/>
</dbReference>
<gene>
    <name evidence="5" type="ORF">AV649_03930</name>
</gene>
<dbReference type="InterPro" id="IPR057326">
    <property type="entry name" value="KR_dom"/>
</dbReference>
<comment type="caution">
    <text evidence="5">The sequence shown here is derived from an EMBL/GenBank/DDBJ whole genome shotgun (WGS) entry which is preliminary data.</text>
</comment>
<dbReference type="FunFam" id="3.40.50.720:FF:000115">
    <property type="entry name" value="3-oxoacyl-[acyl-carrier-protein] reductase FabG"/>
    <property type="match status" value="1"/>
</dbReference>
<dbReference type="Pfam" id="PF13561">
    <property type="entry name" value="adh_short_C2"/>
    <property type="match status" value="1"/>
</dbReference>
<dbReference type="InterPro" id="IPR020904">
    <property type="entry name" value="Sc_DH/Rdtase_CS"/>
</dbReference>
<evidence type="ECO:0000259" key="4">
    <source>
        <dbReference type="SMART" id="SM00822"/>
    </source>
</evidence>
<evidence type="ECO:0000256" key="1">
    <source>
        <dbReference type="ARBA" id="ARBA00006484"/>
    </source>
</evidence>
<comment type="similarity">
    <text evidence="1">Belongs to the short-chain dehydrogenases/reductases (SDR) family.</text>
</comment>
<dbReference type="PRINTS" id="PR00081">
    <property type="entry name" value="GDHRDH"/>
</dbReference>
<dbReference type="NCBIfam" id="NF009466">
    <property type="entry name" value="PRK12826.1-2"/>
    <property type="match status" value="1"/>
</dbReference>
<dbReference type="PANTHER" id="PTHR42760:SF40">
    <property type="entry name" value="3-OXOACYL-[ACYL-CARRIER-PROTEIN] REDUCTASE, CHLOROPLASTIC"/>
    <property type="match status" value="1"/>
</dbReference>
<dbReference type="RefSeq" id="WP_063191568.1">
    <property type="nucleotide sequence ID" value="NZ_LQQY01000034.1"/>
</dbReference>
<dbReference type="PRINTS" id="PR00080">
    <property type="entry name" value="SDRFAMILY"/>
</dbReference>
<dbReference type="Gene3D" id="3.40.50.720">
    <property type="entry name" value="NAD(P)-binding Rossmann-like Domain"/>
    <property type="match status" value="1"/>
</dbReference>
<protein>
    <submittedName>
        <fullName evidence="5">Beta-ketoacyl-ACP reductase</fullName>
    </submittedName>
</protein>
<dbReference type="InterPro" id="IPR002347">
    <property type="entry name" value="SDR_fam"/>
</dbReference>
<dbReference type="SUPFAM" id="SSF51735">
    <property type="entry name" value="NAD(P)-binding Rossmann-fold domains"/>
    <property type="match status" value="1"/>
</dbReference>
<accession>A0A165J5D2</accession>
<sequence length="250" mass="26814">MTNIKRVAIVTGGAKGIGKAVVERLAQEGYQVAVLDTDDAALRLMGEDARGGEPLLRVTDISEPDDVKGAVAEIVGRFGRIDILVNNAGVIRDNLLYKMSDGDWDTVMDVHLKGAFLMTREVQTFMVQQKYGRIINVSSTSALGNRGQANYSTAKAGLQGLTKTLAIELGPYGITANAVAPGFIETDMTRQTAERMGVPFDELVSMSINQIPARRSGQPEDIANAVAFFADERSSYVNGQILYISGGPVS</sequence>
<dbReference type="AlphaFoldDB" id="A0A165J5D2"/>
<name>A0A165J5D2_9BACI</name>